<dbReference type="EMBL" id="PIQA01000001">
    <property type="protein sequence ID" value="RUO67996.1"/>
    <property type="molecule type" value="Genomic_DNA"/>
</dbReference>
<feature type="domain" description="Putative DnaT-like" evidence="1">
    <location>
        <begin position="2"/>
        <end position="146"/>
    </location>
</feature>
<proteinExistence type="predicted"/>
<accession>A0A432YXE0</accession>
<evidence type="ECO:0000259" key="1">
    <source>
        <dbReference type="Pfam" id="PF20557"/>
    </source>
</evidence>
<dbReference type="Proteomes" id="UP000288361">
    <property type="component" value="Unassembled WGS sequence"/>
</dbReference>
<evidence type="ECO:0000313" key="2">
    <source>
        <dbReference type="EMBL" id="RUO67996.1"/>
    </source>
</evidence>
<dbReference type="AlphaFoldDB" id="A0A432YXE0"/>
<name>A0A432YXE0_9GAMM</name>
<dbReference type="Pfam" id="PF20557">
    <property type="entry name" value="DnaT_2"/>
    <property type="match status" value="1"/>
</dbReference>
<protein>
    <recommendedName>
        <fullName evidence="1">Putative DnaT-like domain-containing protein</fullName>
    </recommendedName>
</protein>
<organism evidence="2 3">
    <name type="scientific">Idiomarina piscisalsi</name>
    <dbReference type="NCBI Taxonomy" id="1096243"/>
    <lineage>
        <taxon>Bacteria</taxon>
        <taxon>Pseudomonadati</taxon>
        <taxon>Pseudomonadota</taxon>
        <taxon>Gammaproteobacteria</taxon>
        <taxon>Alteromonadales</taxon>
        <taxon>Idiomarinaceae</taxon>
        <taxon>Idiomarina</taxon>
    </lineage>
</organism>
<evidence type="ECO:0000313" key="3">
    <source>
        <dbReference type="Proteomes" id="UP000288361"/>
    </source>
</evidence>
<comment type="caution">
    <text evidence="2">The sequence shown here is derived from an EMBL/GenBank/DDBJ whole genome shotgun (WGS) entry which is preliminary data.</text>
</comment>
<dbReference type="RefSeq" id="WP_126751621.1">
    <property type="nucleotide sequence ID" value="NZ_JBHUMT010000016.1"/>
</dbReference>
<dbReference type="InterPro" id="IPR046787">
    <property type="entry name" value="DnaT_2"/>
</dbReference>
<reference evidence="2 3" key="1">
    <citation type="journal article" date="2011" name="Front. Microbiol.">
        <title>Genomic signatures of strain selection and enhancement in Bacillus atrophaeus var. globigii, a historical biowarfare simulant.</title>
        <authorList>
            <person name="Gibbons H.S."/>
            <person name="Broomall S.M."/>
            <person name="McNew L.A."/>
            <person name="Daligault H."/>
            <person name="Chapman C."/>
            <person name="Bruce D."/>
            <person name="Karavis M."/>
            <person name="Krepps M."/>
            <person name="McGregor P.A."/>
            <person name="Hong C."/>
            <person name="Park K.H."/>
            <person name="Akmal A."/>
            <person name="Feldman A."/>
            <person name="Lin J.S."/>
            <person name="Chang W.E."/>
            <person name="Higgs B.W."/>
            <person name="Demirev P."/>
            <person name="Lindquist J."/>
            <person name="Liem A."/>
            <person name="Fochler E."/>
            <person name="Read T.D."/>
            <person name="Tapia R."/>
            <person name="Johnson S."/>
            <person name="Bishop-Lilly K.A."/>
            <person name="Detter C."/>
            <person name="Han C."/>
            <person name="Sozhamannan S."/>
            <person name="Rosenzweig C.N."/>
            <person name="Skowronski E.W."/>
        </authorList>
    </citation>
    <scope>NUCLEOTIDE SEQUENCE [LARGE SCALE GENOMIC DNA]</scope>
    <source>
        <strain evidence="2 3">TPS4-2</strain>
    </source>
</reference>
<sequence>MYSSVSNADDYFATQFNTDVWSNATIEDKEKALTQASRLLDLVRYKGAKTSPEQQHEFPRNGDATIHNRVLWACYELAFKILQGVNKTDTPQKAKRVKLGPMEIEVDSSSSKVSEEYPFLEKDIFELIKPYVLPATQTSQTLDVVRC</sequence>
<gene>
    <name evidence="2" type="ORF">CWI73_03830</name>
</gene>